<dbReference type="PRINTS" id="PR00974">
    <property type="entry name" value="RIBOSOMALS18"/>
</dbReference>
<evidence type="ECO:0000256" key="7">
    <source>
        <dbReference type="ARBA" id="ARBA00035266"/>
    </source>
</evidence>
<keyword evidence="3" id="KW-0699">rRNA-binding</keyword>
<evidence type="ECO:0000256" key="6">
    <source>
        <dbReference type="ARBA" id="ARBA00023274"/>
    </source>
</evidence>
<dbReference type="NCBIfam" id="TIGR00165">
    <property type="entry name" value="S18"/>
    <property type="match status" value="1"/>
</dbReference>
<dbReference type="GO" id="GO:0005763">
    <property type="term" value="C:mitochondrial small ribosomal subunit"/>
    <property type="evidence" value="ECO:0007669"/>
    <property type="project" value="TreeGrafter"/>
</dbReference>
<dbReference type="GO" id="GO:0006412">
    <property type="term" value="P:translation"/>
    <property type="evidence" value="ECO:0007669"/>
    <property type="project" value="InterPro"/>
</dbReference>
<evidence type="ECO:0000256" key="3">
    <source>
        <dbReference type="ARBA" id="ARBA00022730"/>
    </source>
</evidence>
<feature type="compositionally biased region" description="Basic and acidic residues" evidence="9">
    <location>
        <begin position="114"/>
        <end position="128"/>
    </location>
</feature>
<dbReference type="InterPro" id="IPR036870">
    <property type="entry name" value="Ribosomal_bS18_sf"/>
</dbReference>
<keyword evidence="5 8" id="KW-0689">Ribosomal protein</keyword>
<evidence type="ECO:0000256" key="5">
    <source>
        <dbReference type="ARBA" id="ARBA00022980"/>
    </source>
</evidence>
<evidence type="ECO:0000256" key="8">
    <source>
        <dbReference type="RuleBase" id="RU003910"/>
    </source>
</evidence>
<feature type="region of interest" description="Disordered" evidence="9">
    <location>
        <begin position="106"/>
        <end position="162"/>
    </location>
</feature>
<dbReference type="FunFam" id="4.10.640.10:FF:000002">
    <property type="entry name" value="30S ribosomal protein S18, chloroplastic"/>
    <property type="match status" value="1"/>
</dbReference>
<name>A0A1B0ZF01_MONUN</name>
<dbReference type="InterPro" id="IPR001648">
    <property type="entry name" value="Ribosomal_bS18"/>
</dbReference>
<dbReference type="GO" id="GO:0003735">
    <property type="term" value="F:structural constituent of ribosome"/>
    <property type="evidence" value="ECO:0007669"/>
    <property type="project" value="InterPro"/>
</dbReference>
<evidence type="ECO:0000256" key="4">
    <source>
        <dbReference type="ARBA" id="ARBA00022884"/>
    </source>
</evidence>
<gene>
    <name evidence="10" type="primary">rps18</name>
</gene>
<evidence type="ECO:0000256" key="2">
    <source>
        <dbReference type="ARBA" id="ARBA00005589"/>
    </source>
</evidence>
<evidence type="ECO:0000256" key="9">
    <source>
        <dbReference type="SAM" id="MobiDB-lite"/>
    </source>
</evidence>
<keyword evidence="4" id="KW-0694">RNA-binding</keyword>
<evidence type="ECO:0000313" key="10">
    <source>
        <dbReference type="EMBL" id="ANP26284.1"/>
    </source>
</evidence>
<dbReference type="Pfam" id="PF01084">
    <property type="entry name" value="Ribosomal_S18"/>
    <property type="match status" value="1"/>
</dbReference>
<dbReference type="GO" id="GO:0009536">
    <property type="term" value="C:plastid"/>
    <property type="evidence" value="ECO:0007669"/>
    <property type="project" value="UniProtKB-SubCell"/>
</dbReference>
<evidence type="ECO:0000256" key="1">
    <source>
        <dbReference type="ARBA" id="ARBA00004474"/>
    </source>
</evidence>
<sequence length="162" mass="19245">MAKDNSKQLLFKSKLTINKRASLPKIQSGDKIDYKNIRLLIRFISQQGKIIPRRVSKVTFKQQRLITIAIKKARILALLPFKNNENLFKLKRAQIAYEKKYLQDLKKKRKEKKDRKIREQNKSKEQKKVQSKVQNKSKEQKKVQSKVQNKSKEQKKVQSKVQ</sequence>
<comment type="subcellular location">
    <subcellularLocation>
        <location evidence="1">Plastid</location>
    </subcellularLocation>
</comment>
<dbReference type="PANTHER" id="PTHR13479:SF40">
    <property type="entry name" value="SMALL RIBOSOMAL SUBUNIT PROTEIN BS18M"/>
    <property type="match status" value="1"/>
</dbReference>
<dbReference type="Gene3D" id="4.10.640.10">
    <property type="entry name" value="Ribosomal protein S18"/>
    <property type="match status" value="1"/>
</dbReference>
<reference evidence="10" key="1">
    <citation type="journal article" date="2016" name="Sci. Rep.">
        <title>Comparative analysis of plastid genomes of non-photosynthetic Ericaceae and their photosynthetic relatives.</title>
        <authorList>
            <person name="Logacheva M.D."/>
            <person name="Schelkunov M.I."/>
            <person name="Shtratnikova V.Y."/>
            <person name="Matveeva M.V."/>
            <person name="Penin A.A."/>
        </authorList>
    </citation>
    <scope>NUCLEOTIDE SEQUENCE</scope>
</reference>
<protein>
    <recommendedName>
        <fullName evidence="7">Small ribosomal subunit protein bS18c</fullName>
    </recommendedName>
</protein>
<keyword evidence="6 8" id="KW-0687">Ribonucleoprotein</keyword>
<dbReference type="AlphaFoldDB" id="A0A1B0ZF01"/>
<geneLocation type="plastid" evidence="10"/>
<organism evidence="10">
    <name type="scientific">Monotropa uniflora</name>
    <name type="common">Indian pipe</name>
    <name type="synonym">Monotropa brittonii</name>
    <dbReference type="NCBI Taxonomy" id="50148"/>
    <lineage>
        <taxon>Eukaryota</taxon>
        <taxon>Viridiplantae</taxon>
        <taxon>Streptophyta</taxon>
        <taxon>Embryophyta</taxon>
        <taxon>Tracheophyta</taxon>
        <taxon>Spermatophyta</taxon>
        <taxon>Magnoliopsida</taxon>
        <taxon>eudicotyledons</taxon>
        <taxon>Gunneridae</taxon>
        <taxon>Pentapetalae</taxon>
        <taxon>asterids</taxon>
        <taxon>Ericales</taxon>
        <taxon>Ericaceae</taxon>
        <taxon>Pyroloideae</taxon>
        <taxon>Monotropeae</taxon>
        <taxon>Monotropa</taxon>
    </lineage>
</organism>
<dbReference type="SUPFAM" id="SSF46911">
    <property type="entry name" value="Ribosomal protein S18"/>
    <property type="match status" value="1"/>
</dbReference>
<proteinExistence type="inferred from homology"/>
<dbReference type="EMBL" id="KX228067">
    <property type="protein sequence ID" value="ANP26284.1"/>
    <property type="molecule type" value="Genomic_DNA"/>
</dbReference>
<dbReference type="PANTHER" id="PTHR13479">
    <property type="entry name" value="30S RIBOSOMAL PROTEIN S18"/>
    <property type="match status" value="1"/>
</dbReference>
<comment type="similarity">
    <text evidence="2 8">Belongs to the bacterial ribosomal protein bS18 family.</text>
</comment>
<accession>A0A1B0ZF01</accession>
<keyword evidence="10" id="KW-0934">Plastid</keyword>
<dbReference type="GO" id="GO:0070181">
    <property type="term" value="F:small ribosomal subunit rRNA binding"/>
    <property type="evidence" value="ECO:0007669"/>
    <property type="project" value="TreeGrafter"/>
</dbReference>
<dbReference type="HAMAP" id="MF_00270">
    <property type="entry name" value="Ribosomal_bS18"/>
    <property type="match status" value="1"/>
</dbReference>